<dbReference type="Proteomes" id="UP001378592">
    <property type="component" value="Unassembled WGS sequence"/>
</dbReference>
<gene>
    <name evidence="16" type="ORF">R5R35_000374</name>
</gene>
<dbReference type="PANTHER" id="PTHR11214">
    <property type="entry name" value="BETA-1,3-N-ACETYLGLUCOSAMINYLTRANSFERASE"/>
    <property type="match status" value="1"/>
</dbReference>
<dbReference type="InterPro" id="IPR002659">
    <property type="entry name" value="Glyco_trans_31"/>
</dbReference>
<dbReference type="GO" id="GO:0000139">
    <property type="term" value="C:Golgi membrane"/>
    <property type="evidence" value="ECO:0007669"/>
    <property type="project" value="UniProtKB-SubCell"/>
</dbReference>
<keyword evidence="10" id="KW-1133">Transmembrane helix</keyword>
<proteinExistence type="inferred from homology"/>
<evidence type="ECO:0000256" key="4">
    <source>
        <dbReference type="ARBA" id="ARBA00008661"/>
    </source>
</evidence>
<keyword evidence="6" id="KW-0808">Transferase</keyword>
<evidence type="ECO:0000313" key="17">
    <source>
        <dbReference type="Proteomes" id="UP001378592"/>
    </source>
</evidence>
<accession>A0AAN9VWW1</accession>
<evidence type="ECO:0000256" key="1">
    <source>
        <dbReference type="ARBA" id="ARBA00004240"/>
    </source>
</evidence>
<dbReference type="GO" id="GO:0006493">
    <property type="term" value="P:protein O-linked glycosylation"/>
    <property type="evidence" value="ECO:0007669"/>
    <property type="project" value="TreeGrafter"/>
</dbReference>
<evidence type="ECO:0000256" key="6">
    <source>
        <dbReference type="ARBA" id="ARBA00022679"/>
    </source>
</evidence>
<dbReference type="EMBL" id="JAZDUA010000017">
    <property type="protein sequence ID" value="KAK7873094.1"/>
    <property type="molecule type" value="Genomic_DNA"/>
</dbReference>
<keyword evidence="8" id="KW-0256">Endoplasmic reticulum</keyword>
<evidence type="ECO:0000256" key="14">
    <source>
        <dbReference type="ARBA" id="ARBA00047667"/>
    </source>
</evidence>
<dbReference type="Pfam" id="PF01762">
    <property type="entry name" value="Galactosyl_T"/>
    <property type="match status" value="1"/>
</dbReference>
<comment type="caution">
    <text evidence="16">The sequence shown here is derived from an EMBL/GenBank/DDBJ whole genome shotgun (WGS) entry which is preliminary data.</text>
</comment>
<evidence type="ECO:0000256" key="2">
    <source>
        <dbReference type="ARBA" id="ARBA00004323"/>
    </source>
</evidence>
<evidence type="ECO:0000256" key="8">
    <source>
        <dbReference type="ARBA" id="ARBA00022824"/>
    </source>
</evidence>
<dbReference type="GO" id="GO:0008194">
    <property type="term" value="F:UDP-glycosyltransferase activity"/>
    <property type="evidence" value="ECO:0007669"/>
    <property type="project" value="TreeGrafter"/>
</dbReference>
<name>A0AAN9VWW1_9ORTH</name>
<evidence type="ECO:0000256" key="12">
    <source>
        <dbReference type="ARBA" id="ARBA00023136"/>
    </source>
</evidence>
<dbReference type="Gene3D" id="3.90.550.50">
    <property type="match status" value="1"/>
</dbReference>
<comment type="similarity">
    <text evidence="4 15">Belongs to the glycosyltransferase 31 family.</text>
</comment>
<evidence type="ECO:0000256" key="7">
    <source>
        <dbReference type="ARBA" id="ARBA00022692"/>
    </source>
</evidence>
<evidence type="ECO:0000256" key="9">
    <source>
        <dbReference type="ARBA" id="ARBA00022968"/>
    </source>
</evidence>
<keyword evidence="17" id="KW-1185">Reference proteome</keyword>
<comment type="pathway">
    <text evidence="3">Protein modification; protein glycosylation.</text>
</comment>
<evidence type="ECO:0000256" key="13">
    <source>
        <dbReference type="ARBA" id="ARBA00023180"/>
    </source>
</evidence>
<dbReference type="EC" id="2.4.1.-" evidence="15"/>
<keyword evidence="9" id="KW-0735">Signal-anchor</keyword>
<keyword evidence="13" id="KW-0325">Glycoprotein</keyword>
<reference evidence="16 17" key="1">
    <citation type="submission" date="2024-03" db="EMBL/GenBank/DDBJ databases">
        <title>The genome assembly and annotation of the cricket Gryllus longicercus Weissman &amp; Gray.</title>
        <authorList>
            <person name="Szrajer S."/>
            <person name="Gray D."/>
            <person name="Ylla G."/>
        </authorList>
    </citation>
    <scope>NUCLEOTIDE SEQUENCE [LARGE SCALE GENOMIC DNA]</scope>
    <source>
        <strain evidence="16">DAG 2021-001</strain>
        <tissue evidence="16">Whole body minus gut</tissue>
    </source>
</reference>
<dbReference type="GO" id="GO:0016758">
    <property type="term" value="F:hexosyltransferase activity"/>
    <property type="evidence" value="ECO:0007669"/>
    <property type="project" value="InterPro"/>
</dbReference>
<organism evidence="16 17">
    <name type="scientific">Gryllus longicercus</name>
    <dbReference type="NCBI Taxonomy" id="2509291"/>
    <lineage>
        <taxon>Eukaryota</taxon>
        <taxon>Metazoa</taxon>
        <taxon>Ecdysozoa</taxon>
        <taxon>Arthropoda</taxon>
        <taxon>Hexapoda</taxon>
        <taxon>Insecta</taxon>
        <taxon>Pterygota</taxon>
        <taxon>Neoptera</taxon>
        <taxon>Polyneoptera</taxon>
        <taxon>Orthoptera</taxon>
        <taxon>Ensifera</taxon>
        <taxon>Gryllidea</taxon>
        <taxon>Grylloidea</taxon>
        <taxon>Gryllidae</taxon>
        <taxon>Gryllinae</taxon>
        <taxon>Gryllus</taxon>
    </lineage>
</organism>
<sequence length="474" mass="54375">MERMISSVKHTFFVLLGVVLFIFYRGASPNQSKLLVIGILSAPDHFELREAARKTWIQNIGSDALYYFLIGKHMCPVPLEDRIDEFSCKESAVFFPAGNGVLLQSGNVTCYGENMDVPIYPSYSFTVEHDIVIQRLGILNEFSKQTVRVNLIEAATGLKLTSATFSPDKTSNFSSILWKPVERYRLPKGFEGRITLETNAHSRDWQSNCGFNWNASGNVLAYHLVWSSQGQIVRNFQNSLSAVVVGFELADSDNLTTFLRQKSQRKNQWAKQIEFINQKLYEESSRSHDILYLDVVDVYRLLPKKMLNFYKWADQNIYFSYLLKTDDDTYINIPEVMKELHSQSTKNRELPDQIWWWSAFRQGWPVQLSGKWREGSYHSVTYPPFPCGAGYVLSHGAVNFLSKIADTLYTKFQGEDAALGIWLAGTNPQSTLNRTACFWTCDSSQDKYSCNYPQLSVQQMLQTHQQIQSNFIDQ</sequence>
<evidence type="ECO:0000256" key="11">
    <source>
        <dbReference type="ARBA" id="ARBA00023034"/>
    </source>
</evidence>
<dbReference type="PANTHER" id="PTHR11214:SF219">
    <property type="entry name" value="UDP-GALNAC:BETA-1,3-N-ACETYLGALACTOSAMINYLTRANSFERASE 2"/>
    <property type="match status" value="1"/>
</dbReference>
<keyword evidence="11 15" id="KW-0333">Golgi apparatus</keyword>
<protein>
    <recommendedName>
        <fullName evidence="15">Hexosyltransferase</fullName>
        <ecNumber evidence="15">2.4.1.-</ecNumber>
    </recommendedName>
</protein>
<comment type="subcellular location">
    <subcellularLocation>
        <location evidence="1">Endoplasmic reticulum</location>
    </subcellularLocation>
    <subcellularLocation>
        <location evidence="2 15">Golgi apparatus membrane</location>
        <topology evidence="2 15">Single-pass type II membrane protein</topology>
    </subcellularLocation>
</comment>
<keyword evidence="12" id="KW-0472">Membrane</keyword>
<evidence type="ECO:0000256" key="10">
    <source>
        <dbReference type="ARBA" id="ARBA00022989"/>
    </source>
</evidence>
<dbReference type="GO" id="GO:0005783">
    <property type="term" value="C:endoplasmic reticulum"/>
    <property type="evidence" value="ECO:0007669"/>
    <property type="project" value="UniProtKB-SubCell"/>
</dbReference>
<comment type="catalytic activity">
    <reaction evidence="14">
        <text>3-O-(N-acetyl-beta-D-glucosaminyl-(1-&gt;4)-alpha-D-mannosyl)-L-threonyl-[protein] + UDP-N-acetyl-alpha-D-galactosamine = 3-O-[beta-D-GalNAc-(1-&gt;3)-beta-D-GlcNAc-(1-&gt;4)-alpha-D-Man]-L-Thr-[protein] + UDP + H(+)</text>
        <dbReference type="Rhea" id="RHEA:37667"/>
        <dbReference type="Rhea" id="RHEA-COMP:13308"/>
        <dbReference type="Rhea" id="RHEA-COMP:13618"/>
        <dbReference type="ChEBI" id="CHEBI:15378"/>
        <dbReference type="ChEBI" id="CHEBI:58223"/>
        <dbReference type="ChEBI" id="CHEBI:67138"/>
        <dbReference type="ChEBI" id="CHEBI:136709"/>
        <dbReference type="ChEBI" id="CHEBI:137540"/>
        <dbReference type="EC" id="2.4.1.313"/>
    </reaction>
</comment>
<dbReference type="AlphaFoldDB" id="A0AAN9VWW1"/>
<evidence type="ECO:0000256" key="15">
    <source>
        <dbReference type="RuleBase" id="RU363063"/>
    </source>
</evidence>
<evidence type="ECO:0000256" key="3">
    <source>
        <dbReference type="ARBA" id="ARBA00004922"/>
    </source>
</evidence>
<evidence type="ECO:0000256" key="5">
    <source>
        <dbReference type="ARBA" id="ARBA00022676"/>
    </source>
</evidence>
<keyword evidence="7" id="KW-0812">Transmembrane</keyword>
<evidence type="ECO:0000313" key="16">
    <source>
        <dbReference type="EMBL" id="KAK7873094.1"/>
    </source>
</evidence>
<keyword evidence="5 15" id="KW-0328">Glycosyltransferase</keyword>